<dbReference type="EMBL" id="CP090892">
    <property type="protein sequence ID" value="ULU08422.1"/>
    <property type="molecule type" value="Genomic_DNA"/>
</dbReference>
<name>A0AAE9D9P6_CAEBR</name>
<evidence type="ECO:0000256" key="1">
    <source>
        <dbReference type="SAM" id="MobiDB-lite"/>
    </source>
</evidence>
<organism evidence="2 4">
    <name type="scientific">Caenorhabditis briggsae</name>
    <dbReference type="NCBI Taxonomy" id="6238"/>
    <lineage>
        <taxon>Eukaryota</taxon>
        <taxon>Metazoa</taxon>
        <taxon>Ecdysozoa</taxon>
        <taxon>Nematoda</taxon>
        <taxon>Chromadorea</taxon>
        <taxon>Rhabditida</taxon>
        <taxon>Rhabditina</taxon>
        <taxon>Rhabditomorpha</taxon>
        <taxon>Rhabditoidea</taxon>
        <taxon>Rhabditidae</taxon>
        <taxon>Peloderinae</taxon>
        <taxon>Caenorhabditis</taxon>
    </lineage>
</organism>
<dbReference type="EMBL" id="CP090893">
    <property type="protein sequence ID" value="ULT99268.1"/>
    <property type="molecule type" value="Genomic_DNA"/>
</dbReference>
<evidence type="ECO:0000313" key="3">
    <source>
        <dbReference type="EMBL" id="ULU08422.1"/>
    </source>
</evidence>
<dbReference type="Proteomes" id="UP000827892">
    <property type="component" value="Chromosome II"/>
</dbReference>
<gene>
    <name evidence="2" type="ORF">L3Y34_000543</name>
    <name evidence="3" type="ORF">L3Y34_019541</name>
</gene>
<feature type="compositionally biased region" description="Polar residues" evidence="1">
    <location>
        <begin position="1"/>
        <end position="13"/>
    </location>
</feature>
<evidence type="ECO:0000313" key="2">
    <source>
        <dbReference type="EMBL" id="ULT99268.1"/>
    </source>
</evidence>
<reference evidence="2 4" key="1">
    <citation type="submission" date="2022-05" db="EMBL/GenBank/DDBJ databases">
        <title>Chromosome-level reference genomes for two strains of Caenorhabditis briggsae: an improved platform for comparative genomics.</title>
        <authorList>
            <person name="Stevens L."/>
            <person name="Andersen E.C."/>
        </authorList>
    </citation>
    <scope>NUCLEOTIDE SEQUENCE [LARGE SCALE GENOMIC DNA]</scope>
    <source>
        <strain evidence="2">QX1410_ONT</strain>
        <tissue evidence="2">Whole-organism</tissue>
    </source>
</reference>
<feature type="region of interest" description="Disordered" evidence="1">
    <location>
        <begin position="1"/>
        <end position="23"/>
    </location>
</feature>
<proteinExistence type="predicted"/>
<dbReference type="AlphaFoldDB" id="A0AAE9D9P6"/>
<protein>
    <submittedName>
        <fullName evidence="2">Uncharacterized protein</fullName>
    </submittedName>
</protein>
<accession>A0AAE9D9P6</accession>
<sequence length="70" mass="8180">MTNIVQRHQNCANHKSESRMRNSNFKIFRQTLARRQEIRIYRKKKSSSNLQTVTGSVVTDQLLEIDSSSI</sequence>
<evidence type="ECO:0000313" key="4">
    <source>
        <dbReference type="Proteomes" id="UP000827892"/>
    </source>
</evidence>
<dbReference type="Proteomes" id="UP000827892">
    <property type="component" value="Chromosome III"/>
</dbReference>